<dbReference type="Pfam" id="PF13091">
    <property type="entry name" value="PLDc_2"/>
    <property type="match status" value="2"/>
</dbReference>
<feature type="domain" description="PLD phosphodiesterase" evidence="1">
    <location>
        <begin position="335"/>
        <end position="362"/>
    </location>
</feature>
<dbReference type="Gene3D" id="3.30.870.10">
    <property type="entry name" value="Endonuclease Chain A"/>
    <property type="match status" value="2"/>
</dbReference>
<reference evidence="2 3" key="1">
    <citation type="submission" date="2019-02" db="EMBL/GenBank/DDBJ databases">
        <title>Deep-cultivation of Planctomycetes and their phenomic and genomic characterization uncovers novel biology.</title>
        <authorList>
            <person name="Wiegand S."/>
            <person name="Jogler M."/>
            <person name="Boedeker C."/>
            <person name="Pinto D."/>
            <person name="Vollmers J."/>
            <person name="Rivas-Marin E."/>
            <person name="Kohn T."/>
            <person name="Peeters S.H."/>
            <person name="Heuer A."/>
            <person name="Rast P."/>
            <person name="Oberbeckmann S."/>
            <person name="Bunk B."/>
            <person name="Jeske O."/>
            <person name="Meyerdierks A."/>
            <person name="Storesund J.E."/>
            <person name="Kallscheuer N."/>
            <person name="Luecker S."/>
            <person name="Lage O.M."/>
            <person name="Pohl T."/>
            <person name="Merkel B.J."/>
            <person name="Hornburger P."/>
            <person name="Mueller R.-W."/>
            <person name="Bruemmer F."/>
            <person name="Labrenz M."/>
            <person name="Spormann A.M."/>
            <person name="Op den Camp H."/>
            <person name="Overmann J."/>
            <person name="Amann R."/>
            <person name="Jetten M.S.M."/>
            <person name="Mascher T."/>
            <person name="Medema M.H."/>
            <person name="Devos D.P."/>
            <person name="Kaster A.-K."/>
            <person name="Ovreas L."/>
            <person name="Rohde M."/>
            <person name="Galperin M.Y."/>
            <person name="Jogler C."/>
        </authorList>
    </citation>
    <scope>NUCLEOTIDE SEQUENCE [LARGE SCALE GENOMIC DNA]</scope>
    <source>
        <strain evidence="2 3">Poly30</strain>
    </source>
</reference>
<dbReference type="OrthoDB" id="9814092at2"/>
<dbReference type="AlphaFoldDB" id="A0A518EKI4"/>
<name>A0A518EKI4_9BACT</name>
<dbReference type="InterPro" id="IPR050874">
    <property type="entry name" value="Diverse_PLD-related"/>
</dbReference>
<dbReference type="InterPro" id="IPR025202">
    <property type="entry name" value="PLD-like_dom"/>
</dbReference>
<dbReference type="SMART" id="SM00155">
    <property type="entry name" value="PLDc"/>
    <property type="match status" value="2"/>
</dbReference>
<protein>
    <submittedName>
        <fullName evidence="2">Cardiolipin synthetase</fullName>
    </submittedName>
</protein>
<proteinExistence type="predicted"/>
<dbReference type="GO" id="GO:0006793">
    <property type="term" value="P:phosphorus metabolic process"/>
    <property type="evidence" value="ECO:0007669"/>
    <property type="project" value="UniProtKB-ARBA"/>
</dbReference>
<organism evidence="2 3">
    <name type="scientific">Saltatorellus ferox</name>
    <dbReference type="NCBI Taxonomy" id="2528018"/>
    <lineage>
        <taxon>Bacteria</taxon>
        <taxon>Pseudomonadati</taxon>
        <taxon>Planctomycetota</taxon>
        <taxon>Planctomycetia</taxon>
        <taxon>Planctomycetia incertae sedis</taxon>
        <taxon>Saltatorellus</taxon>
    </lineage>
</organism>
<dbReference type="RefSeq" id="WP_145194057.1">
    <property type="nucleotide sequence ID" value="NZ_CP036434.1"/>
</dbReference>
<dbReference type="GO" id="GO:0003824">
    <property type="term" value="F:catalytic activity"/>
    <property type="evidence" value="ECO:0007669"/>
    <property type="project" value="InterPro"/>
</dbReference>
<dbReference type="CDD" id="cd09107">
    <property type="entry name" value="PLDc_vPLD3_4_5_like_2"/>
    <property type="match status" value="1"/>
</dbReference>
<dbReference type="SUPFAM" id="SSF56024">
    <property type="entry name" value="Phospholipase D/nuclease"/>
    <property type="match status" value="2"/>
</dbReference>
<dbReference type="Proteomes" id="UP000320390">
    <property type="component" value="Chromosome"/>
</dbReference>
<keyword evidence="3" id="KW-1185">Reference proteome</keyword>
<dbReference type="PANTHER" id="PTHR10185">
    <property type="entry name" value="PHOSPHOLIPASE D - RELATED"/>
    <property type="match status" value="1"/>
</dbReference>
<evidence type="ECO:0000259" key="1">
    <source>
        <dbReference type="PROSITE" id="PS50035"/>
    </source>
</evidence>
<feature type="domain" description="PLD phosphodiesterase" evidence="1">
    <location>
        <begin position="132"/>
        <end position="159"/>
    </location>
</feature>
<dbReference type="PROSITE" id="PS50035">
    <property type="entry name" value="PLD"/>
    <property type="match status" value="2"/>
</dbReference>
<dbReference type="InterPro" id="IPR001736">
    <property type="entry name" value="PLipase_D/transphosphatidylase"/>
</dbReference>
<evidence type="ECO:0000313" key="2">
    <source>
        <dbReference type="EMBL" id="QDV04603.1"/>
    </source>
</evidence>
<gene>
    <name evidence="2" type="ORF">Poly30_00940</name>
</gene>
<accession>A0A518EKI4</accession>
<evidence type="ECO:0000313" key="3">
    <source>
        <dbReference type="Proteomes" id="UP000320390"/>
    </source>
</evidence>
<dbReference type="EMBL" id="CP036434">
    <property type="protein sequence ID" value="QDV04603.1"/>
    <property type="molecule type" value="Genomic_DNA"/>
</dbReference>
<sequence>MRIALTIVPLILSLPVLTEALQERSPATLRLVESFPAETTLDAQDLPQTADVWLEMIRGAEREVLLSHFYAATAEESVLNPVIEALKEAAARGVRVRMVLSKSFEKTYPEVPAELAGTDGIEVRFLDFRELGGGIVHAKYMVVDAKRSFLGSQNFDFRAMDQIQELGVEVVEPTFATALAALFDMDWRAAGHEPQPAGGHGADASRLGVSLDGNQADHRDPSTIVTLCGSPRDFLPGGMAWDLPLLVELIEGAKKTVRVQVLTYDATGRYDPGFFHELEGALRSAAARGVRVQVLVADWCKREGVIDGLQSLNANEGIDVSFVVIPESSEGFVPFSRVAHAKLCVADEDAAWIGTSNWERSYFTQSRNVSVILEGTAVASRLAKWFDATWNSPYREPVLPGKTYEAPKKD</sequence>
<dbReference type="PANTHER" id="PTHR10185:SF17">
    <property type="entry name" value="GM01519P-RELATED"/>
    <property type="match status" value="1"/>
</dbReference>